<evidence type="ECO:0000313" key="3">
    <source>
        <dbReference type="Proteomes" id="UP001606099"/>
    </source>
</evidence>
<sequence>MPDTPVLMPAPLPWRRVRWGLCWHELRLLLRRWWAALVVAVPALGVLSWAALAWVSMPLLRAAQAPALEALGWWMLLALPPALLCSALLPLMLPAPLLAQERAWPLTALQRHAADAWVALGLQLPWWLLCLASLALWGWQQPAWLTGHWGAVWAGLPVSMLLALAWAVLAQAWRRAPARAVLRCAPSAEAVAAPSSHPASPPVLGLWAAWWGWRIRRGRAPGLLLWWSVAALGQALCALALWLLPHASVRVVLAAHVVWTLWSSRRVLQQAQTLQDADHNPWLAAWPLPLWRWRALTLSSALAPTWLGLAVLALLMRVLDGPYNASPRAFALYLACGLLLPLWVGHGSLRAPGVAPPSPAQSSSPTFTLGFALLGTALWLAAALSLGAA</sequence>
<evidence type="ECO:0000313" key="2">
    <source>
        <dbReference type="EMBL" id="MFG6447653.1"/>
    </source>
</evidence>
<proteinExistence type="predicted"/>
<feature type="transmembrane region" description="Helical" evidence="1">
    <location>
        <begin position="33"/>
        <end position="52"/>
    </location>
</feature>
<feature type="transmembrane region" description="Helical" evidence="1">
    <location>
        <begin position="330"/>
        <end position="349"/>
    </location>
</feature>
<protein>
    <recommendedName>
        <fullName evidence="4">ABC transporter permease</fullName>
    </recommendedName>
</protein>
<feature type="transmembrane region" description="Helical" evidence="1">
    <location>
        <begin position="116"/>
        <end position="139"/>
    </location>
</feature>
<organism evidence="2 3">
    <name type="scientific">Roseateles rivi</name>
    <dbReference type="NCBI Taxonomy" id="3299028"/>
    <lineage>
        <taxon>Bacteria</taxon>
        <taxon>Pseudomonadati</taxon>
        <taxon>Pseudomonadota</taxon>
        <taxon>Betaproteobacteria</taxon>
        <taxon>Burkholderiales</taxon>
        <taxon>Sphaerotilaceae</taxon>
        <taxon>Roseateles</taxon>
    </lineage>
</organism>
<gene>
    <name evidence="2" type="ORF">ACG0Z6_05280</name>
</gene>
<name>A0ABW7FTL4_9BURK</name>
<evidence type="ECO:0000256" key="1">
    <source>
        <dbReference type="SAM" id="Phobius"/>
    </source>
</evidence>
<evidence type="ECO:0008006" key="4">
    <source>
        <dbReference type="Google" id="ProtNLM"/>
    </source>
</evidence>
<feature type="transmembrane region" description="Helical" evidence="1">
    <location>
        <begin position="296"/>
        <end position="318"/>
    </location>
</feature>
<keyword evidence="1" id="KW-0812">Transmembrane</keyword>
<dbReference type="RefSeq" id="WP_394459185.1">
    <property type="nucleotide sequence ID" value="NZ_JBIGHZ010000002.1"/>
</dbReference>
<feature type="transmembrane region" description="Helical" evidence="1">
    <location>
        <begin position="223"/>
        <end position="244"/>
    </location>
</feature>
<accession>A0ABW7FTL4</accession>
<keyword evidence="3" id="KW-1185">Reference proteome</keyword>
<keyword evidence="1" id="KW-1133">Transmembrane helix</keyword>
<feature type="transmembrane region" description="Helical" evidence="1">
    <location>
        <begin position="369"/>
        <end position="388"/>
    </location>
</feature>
<dbReference type="Proteomes" id="UP001606099">
    <property type="component" value="Unassembled WGS sequence"/>
</dbReference>
<reference evidence="2 3" key="1">
    <citation type="submission" date="2024-08" db="EMBL/GenBank/DDBJ databases">
        <authorList>
            <person name="Lu H."/>
        </authorList>
    </citation>
    <scope>NUCLEOTIDE SEQUENCE [LARGE SCALE GENOMIC DNA]</scope>
    <source>
        <strain evidence="2 3">BYS180W</strain>
    </source>
</reference>
<keyword evidence="1" id="KW-0472">Membrane</keyword>
<dbReference type="EMBL" id="JBIGHZ010000002">
    <property type="protein sequence ID" value="MFG6447653.1"/>
    <property type="molecule type" value="Genomic_DNA"/>
</dbReference>
<comment type="caution">
    <text evidence="2">The sequence shown here is derived from an EMBL/GenBank/DDBJ whole genome shotgun (WGS) entry which is preliminary data.</text>
</comment>
<feature type="transmembrane region" description="Helical" evidence="1">
    <location>
        <begin position="72"/>
        <end position="95"/>
    </location>
</feature>
<feature type="transmembrane region" description="Helical" evidence="1">
    <location>
        <begin position="151"/>
        <end position="173"/>
    </location>
</feature>